<dbReference type="InterPro" id="IPR036388">
    <property type="entry name" value="WH-like_DNA-bd_sf"/>
</dbReference>
<keyword evidence="2" id="KW-0433">Leucine-rich repeat</keyword>
<reference evidence="12" key="1">
    <citation type="submission" date="2024-06" db="EMBL/GenBank/DDBJ databases">
        <authorList>
            <person name="Ryan C."/>
        </authorList>
    </citation>
    <scope>NUCLEOTIDE SEQUENCE [LARGE SCALE GENOMIC DNA]</scope>
</reference>
<evidence type="ECO:0000313" key="12">
    <source>
        <dbReference type="Proteomes" id="UP001497457"/>
    </source>
</evidence>
<dbReference type="InterPro" id="IPR002182">
    <property type="entry name" value="NB-ARC"/>
</dbReference>
<dbReference type="Proteomes" id="UP001497457">
    <property type="component" value="Chromosome 26rd"/>
</dbReference>
<sequence>MAESLLLPLVCRVAGKAADVLVQSITHMWGVDDDRRKLERHLLAVQSLLADAEVKSENNPAVRRWMKDLKAVAYRADDILDDFQYEALHREAQSHRSMTSKVQSYFFTLHNRLVFRHKASRDLKNVLDKIDGLVTEMNKFGFMERTEVPHALYRQTHSALDGSAEIFGRDEDKEALVKLLLDQQDQQNVQVLPIIGMGGLGKTTLAKMVYSDFRVQKHFDVKIWCSVSENFEATAVVRSVIQLATNGTCALPDTIELLRGKLQEIIGRKRYLLVLDDVWNEEQQRWDDDLKPLLCSSIGGLGSMIVVTSRSQQVASIMGTLPPYELACLSEDVSWELFSQKAFSKGVQEQGEFVMFGRCIVNKCKGLPLALKTMGGLMSSKQALQDWKAIAESNISDTSRGKDEVLSILELSYRHLSSEMKQCFAFCAVFPKDYWMEKDKLVQLWMANSYIHDEGAMDLAQKGEFIFNELAWRSFLQDVDVKPFSNAVVCKMHDLMHDLAKYVMDDCASAEELIQKKTSMEDVHHMIMSSCKLEEISGLLKGTLSLRTLLTQSKLRDLKKFKLTSLRALCCIDSAFIHNPLINTIHLRYLDLSESDIVRLPNSLCMLYNLQTLRLERCCYLRYLPEGITTLRKLNHLYLCGCDNLERMPPKLSLLHNLRTLTTFVVAENGDGSGVEELKDLRQLGHKLELYNLRKLKSGSKANLHEKQKLSELRLYWGRHQDYKPSNDVISNNVEEVLESLAPHGELKILEVHGYSGHEISQWMRDPQMFRCLRAFAIANCPSCKDLPIVWLSSLEHLCLSCMGSLTTLCKNVDVEGEAYNTSLQIFPKLKILELSHLPKLEKWAENSAGEPYSSVMFPQLEELRIDNCSKLAHLPESAALTHLSFSFVKRTRLCCCIDSAEGHVPMSISLGSCPSLVSLEVGMLANVVMPLDDQQSQNQRSVDTLRSLKLLGDDAFVLMFNFSKLQLGLGDCLAFVEKLDISGCDSILRWPVEELHFLPLLRSLTISLENLEDTGLSYEEILPLPRLERLYIHFCNSLLEIPKLPASLVELEICWCKSLTALPSNLGNLAKLSWFRLHSCQGLKALPDVMNGLTSLEKAHSCSRTQEREVLKEVPPPLLTLKCQSSIYSRTCSTSFWSNAWCGDESLAARYPELLFRCTWTNLTVHHTIYSSVDQLLVPRLTHKLGSREELAHVHNILENTDLTDAMRLTVG</sequence>
<evidence type="ECO:0000259" key="8">
    <source>
        <dbReference type="Pfam" id="PF18052"/>
    </source>
</evidence>
<reference evidence="11 12" key="2">
    <citation type="submission" date="2024-10" db="EMBL/GenBank/DDBJ databases">
        <authorList>
            <person name="Ryan C."/>
        </authorList>
    </citation>
    <scope>NUCLEOTIDE SEQUENCE [LARGE SCALE GENOMIC DNA]</scope>
</reference>
<dbReference type="Pfam" id="PF18052">
    <property type="entry name" value="Rx_N"/>
    <property type="match status" value="1"/>
</dbReference>
<name>A0ABC9BM24_9POAL</name>
<organism evidence="11 12">
    <name type="scientific">Urochloa decumbens</name>
    <dbReference type="NCBI Taxonomy" id="240449"/>
    <lineage>
        <taxon>Eukaryota</taxon>
        <taxon>Viridiplantae</taxon>
        <taxon>Streptophyta</taxon>
        <taxon>Embryophyta</taxon>
        <taxon>Tracheophyta</taxon>
        <taxon>Spermatophyta</taxon>
        <taxon>Magnoliopsida</taxon>
        <taxon>Liliopsida</taxon>
        <taxon>Poales</taxon>
        <taxon>Poaceae</taxon>
        <taxon>PACMAD clade</taxon>
        <taxon>Panicoideae</taxon>
        <taxon>Panicodae</taxon>
        <taxon>Paniceae</taxon>
        <taxon>Melinidinae</taxon>
        <taxon>Urochloa</taxon>
    </lineage>
</organism>
<dbReference type="Pfam" id="PF25019">
    <property type="entry name" value="LRR_R13L1-DRL21"/>
    <property type="match status" value="1"/>
</dbReference>
<evidence type="ECO:0000256" key="2">
    <source>
        <dbReference type="ARBA" id="ARBA00022614"/>
    </source>
</evidence>
<dbReference type="InterPro" id="IPR027417">
    <property type="entry name" value="P-loop_NTPase"/>
</dbReference>
<protein>
    <submittedName>
        <fullName evidence="11">Uncharacterized protein</fullName>
    </submittedName>
</protein>
<keyword evidence="12" id="KW-1185">Reference proteome</keyword>
<evidence type="ECO:0000256" key="1">
    <source>
        <dbReference type="ARBA" id="ARBA00008894"/>
    </source>
</evidence>
<dbReference type="Gene3D" id="3.80.10.10">
    <property type="entry name" value="Ribonuclease Inhibitor"/>
    <property type="match status" value="2"/>
</dbReference>
<dbReference type="Gene3D" id="1.20.5.4130">
    <property type="match status" value="1"/>
</dbReference>
<dbReference type="SUPFAM" id="SSF52540">
    <property type="entry name" value="P-loop containing nucleoside triphosphate hydrolases"/>
    <property type="match status" value="1"/>
</dbReference>
<evidence type="ECO:0000256" key="5">
    <source>
        <dbReference type="ARBA" id="ARBA00022821"/>
    </source>
</evidence>
<evidence type="ECO:0000256" key="4">
    <source>
        <dbReference type="ARBA" id="ARBA00022741"/>
    </source>
</evidence>
<proteinExistence type="inferred from homology"/>
<dbReference type="SUPFAM" id="SSF52058">
    <property type="entry name" value="L domain-like"/>
    <property type="match status" value="1"/>
</dbReference>
<gene>
    <name evidence="11" type="ORF">URODEC1_LOCUS65028</name>
</gene>
<evidence type="ECO:0000259" key="7">
    <source>
        <dbReference type="Pfam" id="PF00931"/>
    </source>
</evidence>
<dbReference type="PANTHER" id="PTHR36766">
    <property type="entry name" value="PLANT BROAD-SPECTRUM MILDEW RESISTANCE PROTEIN RPW8"/>
    <property type="match status" value="1"/>
</dbReference>
<keyword evidence="5" id="KW-0611">Plant defense</keyword>
<feature type="domain" description="R13L1/DRL21-like LRR repeat region" evidence="10">
    <location>
        <begin position="676"/>
        <end position="803"/>
    </location>
</feature>
<dbReference type="GO" id="GO:0009626">
    <property type="term" value="P:plant-type hypersensitive response"/>
    <property type="evidence" value="ECO:0007669"/>
    <property type="project" value="UniProtKB-ARBA"/>
</dbReference>
<dbReference type="InterPro" id="IPR041118">
    <property type="entry name" value="Rx_N"/>
</dbReference>
<keyword evidence="6" id="KW-0067">ATP-binding</keyword>
<dbReference type="InterPro" id="IPR058922">
    <property type="entry name" value="WHD_DRP"/>
</dbReference>
<evidence type="ECO:0000259" key="9">
    <source>
        <dbReference type="Pfam" id="PF23559"/>
    </source>
</evidence>
<keyword evidence="3" id="KW-0677">Repeat</keyword>
<dbReference type="FunFam" id="1.10.10.10:FF:000322">
    <property type="entry name" value="Probable disease resistance protein At1g63360"/>
    <property type="match status" value="1"/>
</dbReference>
<dbReference type="InterPro" id="IPR032675">
    <property type="entry name" value="LRR_dom_sf"/>
</dbReference>
<dbReference type="InterPro" id="IPR038005">
    <property type="entry name" value="RX-like_CC"/>
</dbReference>
<dbReference type="InterPro" id="IPR056789">
    <property type="entry name" value="LRR_R13L1-DRL21"/>
</dbReference>
<keyword evidence="4" id="KW-0547">Nucleotide-binding</keyword>
<dbReference type="GO" id="GO:0042742">
    <property type="term" value="P:defense response to bacterium"/>
    <property type="evidence" value="ECO:0007669"/>
    <property type="project" value="UniProtKB-ARBA"/>
</dbReference>
<dbReference type="EMBL" id="OZ075136">
    <property type="protein sequence ID" value="CAL5000774.1"/>
    <property type="molecule type" value="Genomic_DNA"/>
</dbReference>
<dbReference type="SUPFAM" id="SSF52047">
    <property type="entry name" value="RNI-like"/>
    <property type="match status" value="1"/>
</dbReference>
<evidence type="ECO:0000259" key="10">
    <source>
        <dbReference type="Pfam" id="PF25019"/>
    </source>
</evidence>
<feature type="domain" description="NB-ARC" evidence="7">
    <location>
        <begin position="171"/>
        <end position="345"/>
    </location>
</feature>
<dbReference type="InterPro" id="IPR042197">
    <property type="entry name" value="Apaf_helical"/>
</dbReference>
<dbReference type="Gene3D" id="1.10.10.10">
    <property type="entry name" value="Winged helix-like DNA-binding domain superfamily/Winged helix DNA-binding domain"/>
    <property type="match status" value="1"/>
</dbReference>
<dbReference type="Pfam" id="PF23559">
    <property type="entry name" value="WHD_DRP"/>
    <property type="match status" value="1"/>
</dbReference>
<dbReference type="Gene3D" id="3.40.50.300">
    <property type="entry name" value="P-loop containing nucleotide triphosphate hydrolases"/>
    <property type="match status" value="1"/>
</dbReference>
<dbReference type="CDD" id="cd14798">
    <property type="entry name" value="RX-CC_like"/>
    <property type="match status" value="1"/>
</dbReference>
<dbReference type="PANTHER" id="PTHR36766:SF70">
    <property type="entry name" value="DISEASE RESISTANCE PROTEIN RGA4"/>
    <property type="match status" value="1"/>
</dbReference>
<dbReference type="GO" id="GO:0005524">
    <property type="term" value="F:ATP binding"/>
    <property type="evidence" value="ECO:0007669"/>
    <property type="project" value="UniProtKB-KW"/>
</dbReference>
<evidence type="ECO:0000256" key="3">
    <source>
        <dbReference type="ARBA" id="ARBA00022737"/>
    </source>
</evidence>
<feature type="domain" description="Disease resistance protein winged helix" evidence="9">
    <location>
        <begin position="429"/>
        <end position="500"/>
    </location>
</feature>
<comment type="similarity">
    <text evidence="1">Belongs to the disease resistance NB-LRR family.</text>
</comment>
<evidence type="ECO:0000313" key="11">
    <source>
        <dbReference type="EMBL" id="CAL5000774.1"/>
    </source>
</evidence>
<dbReference type="AlphaFoldDB" id="A0ABC9BM24"/>
<feature type="domain" description="Disease resistance N-terminal" evidence="8">
    <location>
        <begin position="10"/>
        <end position="97"/>
    </location>
</feature>
<evidence type="ECO:0000256" key="6">
    <source>
        <dbReference type="ARBA" id="ARBA00022840"/>
    </source>
</evidence>
<dbReference type="GO" id="GO:0002758">
    <property type="term" value="P:innate immune response-activating signaling pathway"/>
    <property type="evidence" value="ECO:0007669"/>
    <property type="project" value="UniProtKB-ARBA"/>
</dbReference>
<dbReference type="PRINTS" id="PR00364">
    <property type="entry name" value="DISEASERSIST"/>
</dbReference>
<dbReference type="Pfam" id="PF00931">
    <property type="entry name" value="NB-ARC"/>
    <property type="match status" value="1"/>
</dbReference>
<accession>A0ABC9BM24</accession>
<dbReference type="Gene3D" id="1.10.8.430">
    <property type="entry name" value="Helical domain of apoptotic protease-activating factors"/>
    <property type="match status" value="1"/>
</dbReference>
<dbReference type="FunFam" id="1.10.8.430:FF:000003">
    <property type="entry name" value="Probable disease resistance protein At5g66910"/>
    <property type="match status" value="1"/>
</dbReference>